<evidence type="ECO:0000256" key="4">
    <source>
        <dbReference type="ARBA" id="ARBA00022741"/>
    </source>
</evidence>
<dbReference type="CDD" id="cd01415">
    <property type="entry name" value="SAICAR_synt_PurC"/>
    <property type="match status" value="1"/>
</dbReference>
<dbReference type="SUPFAM" id="SSF56104">
    <property type="entry name" value="SAICAR synthase-like"/>
    <property type="match status" value="1"/>
</dbReference>
<dbReference type="InterPro" id="IPR050089">
    <property type="entry name" value="SAICAR_synthetase"/>
</dbReference>
<accession>A0A4S3B4I8</accession>
<dbReference type="HAMAP" id="MF_00137">
    <property type="entry name" value="SAICAR_synth"/>
    <property type="match status" value="1"/>
</dbReference>
<evidence type="ECO:0000256" key="1">
    <source>
        <dbReference type="ARBA" id="ARBA00004672"/>
    </source>
</evidence>
<comment type="subcellular location">
    <subcellularLocation>
        <location evidence="9">Cytoplasm</location>
    </subcellularLocation>
</comment>
<evidence type="ECO:0000313" key="11">
    <source>
        <dbReference type="EMBL" id="THB62074.1"/>
    </source>
</evidence>
<dbReference type="GO" id="GO:0006189">
    <property type="term" value="P:'de novo' IMP biosynthetic process"/>
    <property type="evidence" value="ECO:0007669"/>
    <property type="project" value="UniProtKB-UniRule"/>
</dbReference>
<dbReference type="Gene3D" id="3.30.470.20">
    <property type="entry name" value="ATP-grasp fold, B domain"/>
    <property type="match status" value="1"/>
</dbReference>
<dbReference type="Proteomes" id="UP000310506">
    <property type="component" value="Unassembled WGS sequence"/>
</dbReference>
<comment type="pathway">
    <text evidence="9">Purine metabolism; IMP biosynthesis via de novo pathway; 5-amino-1-(5-phospho-D-ribosyl)imidazole from N(2)-formyl-N(1)-(5-phospho-D-ribosyl)glycinamide: step 1/2.</text>
</comment>
<evidence type="ECO:0000256" key="5">
    <source>
        <dbReference type="ARBA" id="ARBA00022755"/>
    </source>
</evidence>
<evidence type="ECO:0000259" key="10">
    <source>
        <dbReference type="Pfam" id="PF01259"/>
    </source>
</evidence>
<comment type="caution">
    <text evidence="11">The sequence shown here is derived from an EMBL/GenBank/DDBJ whole genome shotgun (WGS) entry which is preliminary data.</text>
</comment>
<dbReference type="GO" id="GO:0009236">
    <property type="term" value="P:cobalamin biosynthetic process"/>
    <property type="evidence" value="ECO:0007669"/>
    <property type="project" value="InterPro"/>
</dbReference>
<keyword evidence="4 8" id="KW-0547">Nucleotide-binding</keyword>
<evidence type="ECO:0000256" key="2">
    <source>
        <dbReference type="ARBA" id="ARBA00010190"/>
    </source>
</evidence>
<evidence type="ECO:0000256" key="7">
    <source>
        <dbReference type="ARBA" id="ARBA00048475"/>
    </source>
</evidence>
<evidence type="ECO:0000256" key="9">
    <source>
        <dbReference type="HAMAP-Rule" id="MF_01926"/>
    </source>
</evidence>
<sequence>MDKQTVLYEGKAKRVFKTESDDVVRLEYLDQATALNGKKKEAIVGKGALNNAISSQVFECLTKYGIKHHWLRKVSETEQLVKKVTIIPLEVVIRNVATGSFIKRFGVTEGSQITPAMIEFYYKNDELDDPFMNEAQIDYLKLAKPSEIAFIKQEALKINTMLRELFDQIGFDLIDLKLEFGKDESGNIMLADEISPDTCRLWDKQTQASFDKDIFRKDQGDLIPVYEAVNECLAEYLQHSNRQLFHAKVEVSYKNSILDPQAEVIEKSMNQLISSHFTNLKLSKKFSFQLEAETHEDAVKLVDQICDQLLANVTMETYHFTLTEVK</sequence>
<dbReference type="NCBIfam" id="TIGR00081">
    <property type="entry name" value="purC"/>
    <property type="match status" value="1"/>
</dbReference>
<dbReference type="HAMAP" id="MF_01926">
    <property type="entry name" value="PurS"/>
    <property type="match status" value="1"/>
</dbReference>
<organism evidence="11 12">
    <name type="scientific">Vagococcus silagei</name>
    <dbReference type="NCBI Taxonomy" id="2508885"/>
    <lineage>
        <taxon>Bacteria</taxon>
        <taxon>Bacillati</taxon>
        <taxon>Bacillota</taxon>
        <taxon>Bacilli</taxon>
        <taxon>Lactobacillales</taxon>
        <taxon>Enterococcaceae</taxon>
        <taxon>Vagococcus</taxon>
    </lineage>
</organism>
<dbReference type="PROSITE" id="PS01058">
    <property type="entry name" value="SAICAR_SYNTHETASE_2"/>
    <property type="match status" value="1"/>
</dbReference>
<dbReference type="AlphaFoldDB" id="A0A4S3B4I8"/>
<keyword evidence="9" id="KW-0963">Cytoplasm</keyword>
<dbReference type="SUPFAM" id="SSF82697">
    <property type="entry name" value="PurS-like"/>
    <property type="match status" value="1"/>
</dbReference>
<keyword evidence="6 8" id="KW-0067">ATP-binding</keyword>
<comment type="catalytic activity">
    <reaction evidence="9">
        <text>N(2)-formyl-N(1)-(5-phospho-beta-D-ribosyl)glycinamide + L-glutamine + ATP + H2O = 2-formamido-N(1)-(5-O-phospho-beta-D-ribosyl)acetamidine + L-glutamate + ADP + phosphate + H(+)</text>
        <dbReference type="Rhea" id="RHEA:17129"/>
        <dbReference type="ChEBI" id="CHEBI:15377"/>
        <dbReference type="ChEBI" id="CHEBI:15378"/>
        <dbReference type="ChEBI" id="CHEBI:29985"/>
        <dbReference type="ChEBI" id="CHEBI:30616"/>
        <dbReference type="ChEBI" id="CHEBI:43474"/>
        <dbReference type="ChEBI" id="CHEBI:58359"/>
        <dbReference type="ChEBI" id="CHEBI:147286"/>
        <dbReference type="ChEBI" id="CHEBI:147287"/>
        <dbReference type="ChEBI" id="CHEBI:456216"/>
        <dbReference type="EC" id="6.3.5.3"/>
    </reaction>
</comment>
<dbReference type="EC" id="6.3.5.3" evidence="9"/>
<dbReference type="GO" id="GO:0004639">
    <property type="term" value="F:phosphoribosylaminoimidazolesuccinocarboxamide synthase activity"/>
    <property type="evidence" value="ECO:0007669"/>
    <property type="project" value="UniProtKB-UniRule"/>
</dbReference>
<dbReference type="Pfam" id="PF02700">
    <property type="entry name" value="PurS"/>
    <property type="match status" value="1"/>
</dbReference>
<keyword evidence="12" id="KW-1185">Reference proteome</keyword>
<dbReference type="EC" id="6.3.2.6" evidence="8"/>
<dbReference type="UniPathway" id="UPA00074">
    <property type="reaction ID" value="UER00128"/>
</dbReference>
<keyword evidence="3 8" id="KW-0436">Ligase</keyword>
<dbReference type="GO" id="GO:0004642">
    <property type="term" value="F:phosphoribosylformylglycinamidine synthase activity"/>
    <property type="evidence" value="ECO:0007669"/>
    <property type="project" value="UniProtKB-UniRule"/>
</dbReference>
<keyword evidence="5 8" id="KW-0658">Purine biosynthesis</keyword>
<dbReference type="InterPro" id="IPR028923">
    <property type="entry name" value="SAICAR_synt/ADE2_N"/>
</dbReference>
<name>A0A4S3B4I8_9ENTE</name>
<dbReference type="PANTHER" id="PTHR43599">
    <property type="entry name" value="MULTIFUNCTIONAL PROTEIN ADE2"/>
    <property type="match status" value="1"/>
</dbReference>
<evidence type="ECO:0000256" key="8">
    <source>
        <dbReference type="HAMAP-Rule" id="MF_00137"/>
    </source>
</evidence>
<dbReference type="PROSITE" id="PS01057">
    <property type="entry name" value="SAICAR_SYNTHETASE_1"/>
    <property type="match status" value="1"/>
</dbReference>
<comment type="function">
    <text evidence="9">Part of the phosphoribosylformylglycinamidine synthase complex involved in the purines biosynthetic pathway. Catalyzes the ATP-dependent conversion of formylglycinamide ribonucleotide (FGAR) and glutamine to yield formylglycinamidine ribonucleotide (FGAM) and glutamate. The FGAM synthase complex is composed of three subunits. PurQ produces an ammonia molecule by converting glutamine to glutamate. PurL transfers the ammonia molecule to FGAR to form FGAM in an ATP-dependent manner. PurS interacts with PurQ and PurL and is thought to assist in the transfer of the ammonia molecule from PurQ to PurL.</text>
</comment>
<dbReference type="Pfam" id="PF01259">
    <property type="entry name" value="SAICAR_synt"/>
    <property type="match status" value="1"/>
</dbReference>
<dbReference type="InterPro" id="IPR033934">
    <property type="entry name" value="SAICAR_synt_PurC"/>
</dbReference>
<evidence type="ECO:0000256" key="3">
    <source>
        <dbReference type="ARBA" id="ARBA00022598"/>
    </source>
</evidence>
<dbReference type="OrthoDB" id="9801549at2"/>
<dbReference type="Gene3D" id="3.30.200.20">
    <property type="entry name" value="Phosphorylase Kinase, domain 1"/>
    <property type="match status" value="1"/>
</dbReference>
<dbReference type="NCBIfam" id="TIGR00302">
    <property type="entry name" value="phosphoribosylformylglycinamidine synthase subunit PurS"/>
    <property type="match status" value="1"/>
</dbReference>
<reference evidence="11 12" key="1">
    <citation type="submission" date="2019-01" db="EMBL/GenBank/DDBJ databases">
        <title>Vagococcus silagei sp. nov. isolated from brewer's grain.</title>
        <authorList>
            <person name="Guu J.-R."/>
        </authorList>
    </citation>
    <scope>NUCLEOTIDE SEQUENCE [LARGE SCALE GENOMIC DNA]</scope>
    <source>
        <strain evidence="11 12">2B-2</strain>
    </source>
</reference>
<dbReference type="InterPro" id="IPR003850">
    <property type="entry name" value="PurS"/>
</dbReference>
<evidence type="ECO:0000313" key="12">
    <source>
        <dbReference type="Proteomes" id="UP000310506"/>
    </source>
</evidence>
<protein>
    <recommendedName>
        <fullName evidence="8 9">Multifunctional fusion protein</fullName>
    </recommendedName>
    <domain>
        <recommendedName>
            <fullName evidence="9">Phosphoribosylformylglycinamidine synthase subunit PurS</fullName>
            <shortName evidence="9">FGAM synthase</shortName>
            <ecNumber evidence="9">6.3.5.3</ecNumber>
        </recommendedName>
        <alternativeName>
            <fullName evidence="9">Formylglycinamide ribonucleotide amidotransferase subunit III</fullName>
        </alternativeName>
        <alternativeName>
            <fullName evidence="9">Phosphoribosylformylglycinamidine synthase subunit III</fullName>
            <shortName evidence="9">FGAR amidotransferase III</shortName>
            <shortName evidence="9">FGAR-AT III</shortName>
        </alternativeName>
    </domain>
    <domain>
        <recommendedName>
            <fullName evidence="8">Phosphoribosylaminoimidazole-succinocarboxamide synthase</fullName>
            <ecNumber evidence="8">6.3.2.6</ecNumber>
        </recommendedName>
        <alternativeName>
            <fullName evidence="8">SAICAR synthetase</fullName>
        </alternativeName>
    </domain>
</protein>
<dbReference type="GO" id="GO:0005737">
    <property type="term" value="C:cytoplasm"/>
    <property type="evidence" value="ECO:0007669"/>
    <property type="project" value="UniProtKB-SubCell"/>
</dbReference>
<dbReference type="PANTHER" id="PTHR43599:SF3">
    <property type="entry name" value="SI:DKEY-6E2.2"/>
    <property type="match status" value="1"/>
</dbReference>
<dbReference type="Gene3D" id="3.30.1280.10">
    <property type="entry name" value="Phosphoribosylformylglycinamidine synthase subunit PurS"/>
    <property type="match status" value="1"/>
</dbReference>
<evidence type="ECO:0000256" key="6">
    <source>
        <dbReference type="ARBA" id="ARBA00022840"/>
    </source>
</evidence>
<proteinExistence type="inferred from homology"/>
<dbReference type="InterPro" id="IPR018236">
    <property type="entry name" value="SAICAR_synthetase_CS"/>
</dbReference>
<comment type="similarity">
    <text evidence="2 8">Belongs to the SAICAR synthetase family.</text>
</comment>
<gene>
    <name evidence="9" type="primary">purS</name>
    <name evidence="8" type="synonym">purC</name>
    <name evidence="11" type="ORF">ESZ54_02385</name>
</gene>
<dbReference type="InterPro" id="IPR001636">
    <property type="entry name" value="SAICAR_synth"/>
</dbReference>
<dbReference type="GO" id="GO:0005524">
    <property type="term" value="F:ATP binding"/>
    <property type="evidence" value="ECO:0007669"/>
    <property type="project" value="UniProtKB-UniRule"/>
</dbReference>
<dbReference type="InterPro" id="IPR036604">
    <property type="entry name" value="PurS-like_sf"/>
</dbReference>
<comment type="pathway">
    <text evidence="1 8">Purine metabolism; IMP biosynthesis via de novo pathway; 5-amino-1-(5-phospho-D-ribosyl)imidazole-4-carboxamide from 5-amino-1-(5-phospho-D-ribosyl)imidazole-4-carboxylate: step 1/2.</text>
</comment>
<comment type="subunit">
    <text evidence="9">Part of the FGAM synthase complex composed of 1 PurL, 1 PurQ and 2 PurS subunits.</text>
</comment>
<dbReference type="FunFam" id="3.30.470.20:FF:000006">
    <property type="entry name" value="Phosphoribosylaminoimidazole-succinocarboxamide synthase"/>
    <property type="match status" value="1"/>
</dbReference>
<comment type="catalytic activity">
    <reaction evidence="7 8">
        <text>5-amino-1-(5-phospho-D-ribosyl)imidazole-4-carboxylate + L-aspartate + ATP = (2S)-2-[5-amino-1-(5-phospho-beta-D-ribosyl)imidazole-4-carboxamido]succinate + ADP + phosphate + 2 H(+)</text>
        <dbReference type="Rhea" id="RHEA:22628"/>
        <dbReference type="ChEBI" id="CHEBI:15378"/>
        <dbReference type="ChEBI" id="CHEBI:29991"/>
        <dbReference type="ChEBI" id="CHEBI:30616"/>
        <dbReference type="ChEBI" id="CHEBI:43474"/>
        <dbReference type="ChEBI" id="CHEBI:58443"/>
        <dbReference type="ChEBI" id="CHEBI:77657"/>
        <dbReference type="ChEBI" id="CHEBI:456216"/>
        <dbReference type="EC" id="6.3.2.6"/>
    </reaction>
</comment>
<feature type="domain" description="SAICAR synthetase/ADE2 N-terminal" evidence="10">
    <location>
        <begin position="7"/>
        <end position="229"/>
    </location>
</feature>
<dbReference type="EMBL" id="SDGV01000004">
    <property type="protein sequence ID" value="THB62074.1"/>
    <property type="molecule type" value="Genomic_DNA"/>
</dbReference>
<comment type="similarity">
    <text evidence="9">Belongs to the PurS family.</text>
</comment>